<name>A0ABQ5I829_9ASTR</name>
<evidence type="ECO:0000313" key="1">
    <source>
        <dbReference type="EMBL" id="GJT95864.1"/>
    </source>
</evidence>
<dbReference type="Proteomes" id="UP001151760">
    <property type="component" value="Unassembled WGS sequence"/>
</dbReference>
<keyword evidence="2" id="KW-1185">Reference proteome</keyword>
<reference evidence="1" key="1">
    <citation type="journal article" date="2022" name="Int. J. Mol. Sci.">
        <title>Draft Genome of Tanacetum Coccineum: Genomic Comparison of Closely Related Tanacetum-Family Plants.</title>
        <authorList>
            <person name="Yamashiro T."/>
            <person name="Shiraishi A."/>
            <person name="Nakayama K."/>
            <person name="Satake H."/>
        </authorList>
    </citation>
    <scope>NUCLEOTIDE SEQUENCE</scope>
</reference>
<accession>A0ABQ5I829</accession>
<dbReference type="EMBL" id="BQNB010020430">
    <property type="protein sequence ID" value="GJT95864.1"/>
    <property type="molecule type" value="Genomic_DNA"/>
</dbReference>
<sequence length="114" mass="12249">MEFRFLAGGAEMGGFERVGLGAEIGDGRLPMATHDAVIEPELLDVTGIPFIRHGGYGYDVPTGRRDGVVSLTGETTGLQCREDLALPDCTTCVARVVTLLRRCAKGLVQMGWPR</sequence>
<proteinExistence type="predicted"/>
<protein>
    <submittedName>
        <fullName evidence="1">Uncharacterized protein</fullName>
    </submittedName>
</protein>
<organism evidence="1 2">
    <name type="scientific">Tanacetum coccineum</name>
    <dbReference type="NCBI Taxonomy" id="301880"/>
    <lineage>
        <taxon>Eukaryota</taxon>
        <taxon>Viridiplantae</taxon>
        <taxon>Streptophyta</taxon>
        <taxon>Embryophyta</taxon>
        <taxon>Tracheophyta</taxon>
        <taxon>Spermatophyta</taxon>
        <taxon>Magnoliopsida</taxon>
        <taxon>eudicotyledons</taxon>
        <taxon>Gunneridae</taxon>
        <taxon>Pentapetalae</taxon>
        <taxon>asterids</taxon>
        <taxon>campanulids</taxon>
        <taxon>Asterales</taxon>
        <taxon>Asteraceae</taxon>
        <taxon>Asteroideae</taxon>
        <taxon>Anthemideae</taxon>
        <taxon>Anthemidinae</taxon>
        <taxon>Tanacetum</taxon>
    </lineage>
</organism>
<evidence type="ECO:0000313" key="2">
    <source>
        <dbReference type="Proteomes" id="UP001151760"/>
    </source>
</evidence>
<reference evidence="1" key="2">
    <citation type="submission" date="2022-01" db="EMBL/GenBank/DDBJ databases">
        <authorList>
            <person name="Yamashiro T."/>
            <person name="Shiraishi A."/>
            <person name="Satake H."/>
            <person name="Nakayama K."/>
        </authorList>
    </citation>
    <scope>NUCLEOTIDE SEQUENCE</scope>
</reference>
<comment type="caution">
    <text evidence="1">The sequence shown here is derived from an EMBL/GenBank/DDBJ whole genome shotgun (WGS) entry which is preliminary data.</text>
</comment>
<gene>
    <name evidence="1" type="ORF">Tco_1091382</name>
</gene>